<dbReference type="RefSeq" id="WP_229639097.1">
    <property type="nucleotide sequence ID" value="NZ_JADWDC010000006.1"/>
</dbReference>
<dbReference type="PROSITE" id="PS50234">
    <property type="entry name" value="VWFA"/>
    <property type="match status" value="1"/>
</dbReference>
<dbReference type="PANTHER" id="PTHR34706:SF1">
    <property type="entry name" value="VWFA DOMAIN-CONTAINING PROTEIN"/>
    <property type="match status" value="1"/>
</dbReference>
<evidence type="ECO:0000259" key="1">
    <source>
        <dbReference type="PROSITE" id="PS50234"/>
    </source>
</evidence>
<evidence type="ECO:0000313" key="3">
    <source>
        <dbReference type="Proteomes" id="UP000729733"/>
    </source>
</evidence>
<proteinExistence type="predicted"/>
<dbReference type="SMART" id="SM00327">
    <property type="entry name" value="VWA"/>
    <property type="match status" value="1"/>
</dbReference>
<dbReference type="Pfam" id="PF13519">
    <property type="entry name" value="VWA_2"/>
    <property type="match status" value="1"/>
</dbReference>
<dbReference type="PANTHER" id="PTHR34706">
    <property type="entry name" value="SLR1338 PROTEIN"/>
    <property type="match status" value="1"/>
</dbReference>
<dbReference type="AlphaFoldDB" id="A0A964BNQ1"/>
<comment type="caution">
    <text evidence="2">The sequence shown here is derived from an EMBL/GenBank/DDBJ whole genome shotgun (WGS) entry which is preliminary data.</text>
</comment>
<dbReference type="CDD" id="cd01457">
    <property type="entry name" value="vWA_ORF176_type"/>
    <property type="match status" value="1"/>
</dbReference>
<protein>
    <submittedName>
        <fullName evidence="2">VWA domain-containing protein</fullName>
    </submittedName>
</protein>
<name>A0A964BNQ1_9CYAN</name>
<dbReference type="InterPro" id="IPR002035">
    <property type="entry name" value="VWF_A"/>
</dbReference>
<dbReference type="EMBL" id="JADWDC010000006">
    <property type="protein sequence ID" value="MCC0176062.1"/>
    <property type="molecule type" value="Genomic_DNA"/>
</dbReference>
<dbReference type="InterPro" id="IPR036465">
    <property type="entry name" value="vWFA_dom_sf"/>
</dbReference>
<evidence type="ECO:0000313" key="2">
    <source>
        <dbReference type="EMBL" id="MCC0176062.1"/>
    </source>
</evidence>
<keyword evidence="3" id="KW-1185">Reference proteome</keyword>
<dbReference type="Proteomes" id="UP000729733">
    <property type="component" value="Unassembled WGS sequence"/>
</dbReference>
<sequence>MTDRSIVEDRDYTLIIDKSGSMSINDRPGGKTRWESAQESTLALAQECEKIDPDGITVYLFSGRFRRYDNVTANKVAKIYAENDPMGRTDLASVLADAVNNYFDRKAVGEAKVNGETIVVVTDGEPDDYKAVMRVIIEASRQIDRDEELGISLIQVGNDRKATQFLKALDDQLESAGAKFDIVDTITIDDMQGLTLVEVLLNAVTG</sequence>
<reference evidence="2" key="1">
    <citation type="journal article" date="2021" name="Antonie Van Leeuwenhoek">
        <title>Draft genome and description of Waterburya agarophytonicola gen. nov. sp. nov. (Pleurocapsales, Cyanobacteria): a seaweed symbiont.</title>
        <authorList>
            <person name="Bonthond G."/>
            <person name="Shalygin S."/>
            <person name="Bayer T."/>
            <person name="Weinberger F."/>
        </authorList>
    </citation>
    <scope>NUCLEOTIDE SEQUENCE</scope>
    <source>
        <strain evidence="2">KI4</strain>
    </source>
</reference>
<dbReference type="Gene3D" id="3.40.50.410">
    <property type="entry name" value="von Willebrand factor, type A domain"/>
    <property type="match status" value="1"/>
</dbReference>
<accession>A0A964BNQ1</accession>
<dbReference type="SUPFAM" id="SSF53300">
    <property type="entry name" value="vWA-like"/>
    <property type="match status" value="1"/>
</dbReference>
<organism evidence="2 3">
    <name type="scientific">Waterburya agarophytonicola KI4</name>
    <dbReference type="NCBI Taxonomy" id="2874699"/>
    <lineage>
        <taxon>Bacteria</taxon>
        <taxon>Bacillati</taxon>
        <taxon>Cyanobacteriota</taxon>
        <taxon>Cyanophyceae</taxon>
        <taxon>Pleurocapsales</taxon>
        <taxon>Hyellaceae</taxon>
        <taxon>Waterburya</taxon>
        <taxon>Waterburya agarophytonicola</taxon>
    </lineage>
</organism>
<gene>
    <name evidence="2" type="ORF">I4641_03595</name>
</gene>
<feature type="domain" description="VWFA" evidence="1">
    <location>
        <begin position="11"/>
        <end position="204"/>
    </location>
</feature>